<keyword evidence="2" id="KW-1185">Reference proteome</keyword>
<evidence type="ECO:0000313" key="2">
    <source>
        <dbReference type="Proteomes" id="UP000539175"/>
    </source>
</evidence>
<sequence length="128" mass="14118">MSARFSLGVNTWQGYERLGKLPKGETLAQLLELDISVDWLLTGHGNMHLTGNRRGLDAALLGHIIDGVLALHVPDGLRPMPSEQGQLISRIYDRLVAIPDERERRGALRYALEQTREDLFGPVPGAAP</sequence>
<comment type="caution">
    <text evidence="1">The sequence shown here is derived from an EMBL/GenBank/DDBJ whole genome shotgun (WGS) entry which is preliminary data.</text>
</comment>
<dbReference type="EMBL" id="JACIIZ010000022">
    <property type="protein sequence ID" value="MBB6254989.1"/>
    <property type="molecule type" value="Genomic_DNA"/>
</dbReference>
<name>A0A7X0B3E0_9PROT</name>
<organism evidence="1 2">
    <name type="scientific">Nitrospirillum iridis</name>
    <dbReference type="NCBI Taxonomy" id="765888"/>
    <lineage>
        <taxon>Bacteria</taxon>
        <taxon>Pseudomonadati</taxon>
        <taxon>Pseudomonadota</taxon>
        <taxon>Alphaproteobacteria</taxon>
        <taxon>Rhodospirillales</taxon>
        <taxon>Azospirillaceae</taxon>
        <taxon>Nitrospirillum</taxon>
    </lineage>
</organism>
<proteinExistence type="predicted"/>
<dbReference type="AlphaFoldDB" id="A0A7X0B3E0"/>
<gene>
    <name evidence="1" type="ORF">FHS74_005583</name>
</gene>
<reference evidence="1 2" key="1">
    <citation type="submission" date="2020-08" db="EMBL/GenBank/DDBJ databases">
        <title>Genomic Encyclopedia of Type Strains, Phase IV (KMG-IV): sequencing the most valuable type-strain genomes for metagenomic binning, comparative biology and taxonomic classification.</title>
        <authorList>
            <person name="Goeker M."/>
        </authorList>
    </citation>
    <scope>NUCLEOTIDE SEQUENCE [LARGE SCALE GENOMIC DNA]</scope>
    <source>
        <strain evidence="1 2">DSM 22198</strain>
    </source>
</reference>
<accession>A0A7X0B3E0</accession>
<dbReference type="Proteomes" id="UP000539175">
    <property type="component" value="Unassembled WGS sequence"/>
</dbReference>
<protein>
    <submittedName>
        <fullName evidence="1">Uncharacterized protein</fullName>
    </submittedName>
</protein>
<evidence type="ECO:0000313" key="1">
    <source>
        <dbReference type="EMBL" id="MBB6254989.1"/>
    </source>
</evidence>